<evidence type="ECO:0000256" key="4">
    <source>
        <dbReference type="ARBA" id="ARBA00022967"/>
    </source>
</evidence>
<evidence type="ECO:0000313" key="7">
    <source>
        <dbReference type="Proteomes" id="UP000220527"/>
    </source>
</evidence>
<dbReference type="InterPro" id="IPR003593">
    <property type="entry name" value="AAA+_ATPase"/>
</dbReference>
<dbReference type="PROSITE" id="PS00211">
    <property type="entry name" value="ABC_TRANSPORTER_1"/>
    <property type="match status" value="1"/>
</dbReference>
<keyword evidence="7" id="KW-1185">Reference proteome</keyword>
<dbReference type="Proteomes" id="UP000220527">
    <property type="component" value="Unassembled WGS sequence"/>
</dbReference>
<evidence type="ECO:0000256" key="3">
    <source>
        <dbReference type="ARBA" id="ARBA00022840"/>
    </source>
</evidence>
<gene>
    <name evidence="6" type="ORF">CJ255_14095</name>
</gene>
<accession>A0A2A6RHI0</accession>
<evidence type="ECO:0000259" key="5">
    <source>
        <dbReference type="PROSITE" id="PS50893"/>
    </source>
</evidence>
<sequence>MPTPLLEARALSYQVAGHVLLRTVQMRVAPGELLALVGPNGAGKSTLLSLLAGDLQPSAGEVWLDGEPLAQLSTQAQALRRAVLRQRMGVALPFTAYEVALMGRHPHVRGGLESPTDHALTREALGQTEMLPQAERIVPTLSGGEQARVGLARVLAQQAPLLLLDEPTAALDLRHQHKALQIARTLTTAGGAAIAVLHDLNLAALYADRIGILHQGTLVACGTPWEVLSADLLQTVYTVDLMVLPHPRLAVPLVLTLPSACAATFAEELDHARVAV</sequence>
<dbReference type="InterPro" id="IPR003439">
    <property type="entry name" value="ABC_transporter-like_ATP-bd"/>
</dbReference>
<dbReference type="AlphaFoldDB" id="A0A2A6RHI0"/>
<keyword evidence="3 6" id="KW-0067">ATP-binding</keyword>
<dbReference type="Gene3D" id="3.40.50.300">
    <property type="entry name" value="P-loop containing nucleotide triphosphate hydrolases"/>
    <property type="match status" value="1"/>
</dbReference>
<dbReference type="InterPro" id="IPR027417">
    <property type="entry name" value="P-loop_NTPase"/>
</dbReference>
<keyword evidence="2" id="KW-0547">Nucleotide-binding</keyword>
<keyword evidence="4" id="KW-1278">Translocase</keyword>
<dbReference type="NCBIfam" id="NF010068">
    <property type="entry name" value="PRK13548.1"/>
    <property type="match status" value="1"/>
</dbReference>
<dbReference type="InterPro" id="IPR017871">
    <property type="entry name" value="ABC_transporter-like_CS"/>
</dbReference>
<feature type="domain" description="ABC transporter" evidence="5">
    <location>
        <begin position="6"/>
        <end position="240"/>
    </location>
</feature>
<protein>
    <submittedName>
        <fullName evidence="6">Heme ABC transporter ATP-binding protein</fullName>
    </submittedName>
</protein>
<evidence type="ECO:0000256" key="1">
    <source>
        <dbReference type="ARBA" id="ARBA00022448"/>
    </source>
</evidence>
<dbReference type="SMART" id="SM00382">
    <property type="entry name" value="AAA"/>
    <property type="match status" value="1"/>
</dbReference>
<dbReference type="EMBL" id="NQWI01000069">
    <property type="protein sequence ID" value="PDW02401.1"/>
    <property type="molecule type" value="Genomic_DNA"/>
</dbReference>
<organism evidence="6 7">
    <name type="scientific">Candidatus Viridilinea mediisalina</name>
    <dbReference type="NCBI Taxonomy" id="2024553"/>
    <lineage>
        <taxon>Bacteria</taxon>
        <taxon>Bacillati</taxon>
        <taxon>Chloroflexota</taxon>
        <taxon>Chloroflexia</taxon>
        <taxon>Chloroflexales</taxon>
        <taxon>Chloroflexineae</taxon>
        <taxon>Oscillochloridaceae</taxon>
        <taxon>Candidatus Viridilinea</taxon>
    </lineage>
</organism>
<dbReference type="GO" id="GO:0005524">
    <property type="term" value="F:ATP binding"/>
    <property type="evidence" value="ECO:0007669"/>
    <property type="project" value="UniProtKB-KW"/>
</dbReference>
<reference evidence="7" key="1">
    <citation type="submission" date="2017-08" db="EMBL/GenBank/DDBJ databases">
        <authorList>
            <person name="Grouzdev D.S."/>
            <person name="Gaisin V.A."/>
            <person name="Rysina M.S."/>
            <person name="Gorlenko V.M."/>
        </authorList>
    </citation>
    <scope>NUCLEOTIDE SEQUENCE [LARGE SCALE GENOMIC DNA]</scope>
    <source>
        <strain evidence="7">Kir15-3F</strain>
    </source>
</reference>
<comment type="caution">
    <text evidence="6">The sequence shown here is derived from an EMBL/GenBank/DDBJ whole genome shotgun (WGS) entry which is preliminary data.</text>
</comment>
<dbReference type="Pfam" id="PF00005">
    <property type="entry name" value="ABC_tran"/>
    <property type="match status" value="1"/>
</dbReference>
<dbReference type="SUPFAM" id="SSF52540">
    <property type="entry name" value="P-loop containing nucleoside triphosphate hydrolases"/>
    <property type="match status" value="1"/>
</dbReference>
<evidence type="ECO:0000256" key="2">
    <source>
        <dbReference type="ARBA" id="ARBA00022741"/>
    </source>
</evidence>
<dbReference type="GO" id="GO:0016887">
    <property type="term" value="F:ATP hydrolysis activity"/>
    <property type="evidence" value="ECO:0007669"/>
    <property type="project" value="InterPro"/>
</dbReference>
<dbReference type="RefSeq" id="WP_097644743.1">
    <property type="nucleotide sequence ID" value="NZ_NQWI01000069.1"/>
</dbReference>
<evidence type="ECO:0000313" key="6">
    <source>
        <dbReference type="EMBL" id="PDW02401.1"/>
    </source>
</evidence>
<dbReference type="PANTHER" id="PTHR42794">
    <property type="entry name" value="HEMIN IMPORT ATP-BINDING PROTEIN HMUV"/>
    <property type="match status" value="1"/>
</dbReference>
<proteinExistence type="predicted"/>
<dbReference type="OrthoDB" id="9787851at2"/>
<dbReference type="PROSITE" id="PS50893">
    <property type="entry name" value="ABC_TRANSPORTER_2"/>
    <property type="match status" value="1"/>
</dbReference>
<dbReference type="CDD" id="cd03214">
    <property type="entry name" value="ABC_Iron-Siderophores_B12_Hemin"/>
    <property type="match status" value="1"/>
</dbReference>
<keyword evidence="1" id="KW-0813">Transport</keyword>
<name>A0A2A6RHI0_9CHLR</name>
<dbReference type="PANTHER" id="PTHR42794:SF1">
    <property type="entry name" value="HEMIN IMPORT ATP-BINDING PROTEIN HMUV"/>
    <property type="match status" value="1"/>
</dbReference>